<organism evidence="1">
    <name type="scientific">Anguilla anguilla</name>
    <name type="common">European freshwater eel</name>
    <name type="synonym">Muraena anguilla</name>
    <dbReference type="NCBI Taxonomy" id="7936"/>
    <lineage>
        <taxon>Eukaryota</taxon>
        <taxon>Metazoa</taxon>
        <taxon>Chordata</taxon>
        <taxon>Craniata</taxon>
        <taxon>Vertebrata</taxon>
        <taxon>Euteleostomi</taxon>
        <taxon>Actinopterygii</taxon>
        <taxon>Neopterygii</taxon>
        <taxon>Teleostei</taxon>
        <taxon>Anguilliformes</taxon>
        <taxon>Anguillidae</taxon>
        <taxon>Anguilla</taxon>
    </lineage>
</organism>
<name>A0A0E9VU13_ANGAN</name>
<proteinExistence type="predicted"/>
<sequence>MHLQVSVSHSYKHYSPYCGALYRLPDVIR</sequence>
<dbReference type="AlphaFoldDB" id="A0A0E9VU13"/>
<evidence type="ECO:0000313" key="1">
    <source>
        <dbReference type="EMBL" id="JAH80768.1"/>
    </source>
</evidence>
<protein>
    <submittedName>
        <fullName evidence="1">Uncharacterized protein</fullName>
    </submittedName>
</protein>
<reference evidence="1" key="1">
    <citation type="submission" date="2014-11" db="EMBL/GenBank/DDBJ databases">
        <authorList>
            <person name="Amaro Gonzalez C."/>
        </authorList>
    </citation>
    <scope>NUCLEOTIDE SEQUENCE</scope>
</reference>
<accession>A0A0E9VU13</accession>
<dbReference type="EMBL" id="GBXM01027809">
    <property type="protein sequence ID" value="JAH80768.1"/>
    <property type="molecule type" value="Transcribed_RNA"/>
</dbReference>
<reference evidence="1" key="2">
    <citation type="journal article" date="2015" name="Fish Shellfish Immunol.">
        <title>Early steps in the European eel (Anguilla anguilla)-Vibrio vulnificus interaction in the gills: Role of the RtxA13 toxin.</title>
        <authorList>
            <person name="Callol A."/>
            <person name="Pajuelo D."/>
            <person name="Ebbesson L."/>
            <person name="Teles M."/>
            <person name="MacKenzie S."/>
            <person name="Amaro C."/>
        </authorList>
    </citation>
    <scope>NUCLEOTIDE SEQUENCE</scope>
</reference>